<evidence type="ECO:0000256" key="1">
    <source>
        <dbReference type="SAM" id="SignalP"/>
    </source>
</evidence>
<feature type="signal peptide" evidence="1">
    <location>
        <begin position="1"/>
        <end position="20"/>
    </location>
</feature>
<reference evidence="3 4" key="1">
    <citation type="submission" date="2018-07" db="EMBL/GenBank/DDBJ databases">
        <title>A draft genome of a endophytic bacteria, a new species of Pedobacter.</title>
        <authorList>
            <person name="Zhang Z.D."/>
            <person name="Chen Z.J."/>
        </authorList>
    </citation>
    <scope>NUCLEOTIDE SEQUENCE [LARGE SCALE GENOMIC DNA]</scope>
    <source>
        <strain evidence="3 4">RS10</strain>
    </source>
</reference>
<dbReference type="InterPro" id="IPR038765">
    <property type="entry name" value="Papain-like_cys_pep_sf"/>
</dbReference>
<dbReference type="Pfam" id="PF01841">
    <property type="entry name" value="Transglut_core"/>
    <property type="match status" value="1"/>
</dbReference>
<proteinExistence type="predicted"/>
<dbReference type="OrthoDB" id="5166556at2"/>
<accession>A0A366KMY9</accession>
<comment type="caution">
    <text evidence="3">The sequence shown here is derived from an EMBL/GenBank/DDBJ whole genome shotgun (WGS) entry which is preliminary data.</text>
</comment>
<keyword evidence="1" id="KW-0732">Signal</keyword>
<gene>
    <name evidence="3" type="ORF">DRW42_23475</name>
</gene>
<dbReference type="Proteomes" id="UP000252081">
    <property type="component" value="Unassembled WGS sequence"/>
</dbReference>
<evidence type="ECO:0000313" key="3">
    <source>
        <dbReference type="EMBL" id="RBQ03051.1"/>
    </source>
</evidence>
<evidence type="ECO:0000259" key="2">
    <source>
        <dbReference type="Pfam" id="PF01841"/>
    </source>
</evidence>
<dbReference type="Gene3D" id="3.10.620.30">
    <property type="match status" value="1"/>
</dbReference>
<sequence length="409" mass="46855">MKKFLFLFISFFICTTIAFAQTNAPVVDDFKDYTIKLENSRRAASAKKDYATAAGLMSQWVDQYEKSTVEIKKEYKPYYPGMYYNLACYENLQGKKLAALNALDKAVAMGYSNYANTLVDTDLASLHQEKRFKTALQTLRERGDMNYVLQKSAPYKNEQVKDLPAFSYQTADAAELVKFKKDFNLDSVAGNGDEISKIKKLLHWVHNVVRHDGGSDNPALKNGKDLIAICKKDNRGINCRMMATILKDAYQAEGFKARVVTCMPKDTTDFDCHVINVVWSNTLNKWVWMDPTFNAYVSDAKGNLLSIQEVRERLKTGADLSLNEDANWNNKEKQTKEHYLDYYMSKNLYWIQCAVNSTWDLETYKKDGPVTAYINLYPGTFNTIHQPKKVTKGSVTYAISNPEYFWQKP</sequence>
<dbReference type="AlphaFoldDB" id="A0A366KMY9"/>
<dbReference type="NCBIfam" id="NF047558">
    <property type="entry name" value="TPR_END_plus"/>
    <property type="match status" value="1"/>
</dbReference>
<dbReference type="EMBL" id="QNQU01000026">
    <property type="protein sequence ID" value="RBQ03051.1"/>
    <property type="molecule type" value="Genomic_DNA"/>
</dbReference>
<dbReference type="SUPFAM" id="SSF54001">
    <property type="entry name" value="Cysteine proteinases"/>
    <property type="match status" value="1"/>
</dbReference>
<organism evidence="3 4">
    <name type="scientific">Pedobacter miscanthi</name>
    <dbReference type="NCBI Taxonomy" id="2259170"/>
    <lineage>
        <taxon>Bacteria</taxon>
        <taxon>Pseudomonadati</taxon>
        <taxon>Bacteroidota</taxon>
        <taxon>Sphingobacteriia</taxon>
        <taxon>Sphingobacteriales</taxon>
        <taxon>Sphingobacteriaceae</taxon>
        <taxon>Pedobacter</taxon>
    </lineage>
</organism>
<name>A0A366KMY9_9SPHI</name>
<dbReference type="InterPro" id="IPR002931">
    <property type="entry name" value="Transglutaminase-like"/>
</dbReference>
<evidence type="ECO:0000313" key="4">
    <source>
        <dbReference type="Proteomes" id="UP000252081"/>
    </source>
</evidence>
<feature type="domain" description="Transglutaminase-like" evidence="2">
    <location>
        <begin position="187"/>
        <end position="291"/>
    </location>
</feature>
<feature type="chain" id="PRO_5016859502" evidence="1">
    <location>
        <begin position="21"/>
        <end position="409"/>
    </location>
</feature>
<dbReference type="RefSeq" id="WP_113951312.1">
    <property type="nucleotide sequence ID" value="NZ_QNQU01000026.1"/>
</dbReference>
<protein>
    <submittedName>
        <fullName evidence="3">Transglutaminase domain-containing protein</fullName>
    </submittedName>
</protein>
<keyword evidence="4" id="KW-1185">Reference proteome</keyword>